<evidence type="ECO:0000256" key="1">
    <source>
        <dbReference type="ARBA" id="ARBA00004127"/>
    </source>
</evidence>
<comment type="caution">
    <text evidence="7">The sequence shown here is derived from an EMBL/GenBank/DDBJ whole genome shotgun (WGS) entry which is preliminary data.</text>
</comment>
<dbReference type="RefSeq" id="WP_098446437.1">
    <property type="nucleotide sequence ID" value="NZ_JAIVAE010000012.1"/>
</dbReference>
<evidence type="ECO:0000313" key="8">
    <source>
        <dbReference type="Proteomes" id="UP000447833"/>
    </source>
</evidence>
<evidence type="ECO:0000256" key="3">
    <source>
        <dbReference type="ARBA" id="ARBA00022989"/>
    </source>
</evidence>
<keyword evidence="4 5" id="KW-0472">Membrane</keyword>
<sequence>MNRMVKSVFKRMTKKAVSVMKDKDRMQEVSIESLKKGALYKGRKGMDDMWVDVKTFSRLVQEVRKGRYRDISKKSVIMIVGALLYFVSPIDAVPDLLVGIGLLDDVAVIGFVAGQLKNELEKFREWETGVRI</sequence>
<evidence type="ECO:0000256" key="5">
    <source>
        <dbReference type="SAM" id="Phobius"/>
    </source>
</evidence>
<name>A0A845F4R2_9BACL</name>
<evidence type="ECO:0000256" key="4">
    <source>
        <dbReference type="ARBA" id="ARBA00023136"/>
    </source>
</evidence>
<proteinExistence type="predicted"/>
<keyword evidence="2 5" id="KW-0812">Transmembrane</keyword>
<dbReference type="Proteomes" id="UP000447833">
    <property type="component" value="Unassembled WGS sequence"/>
</dbReference>
<gene>
    <name evidence="7" type="ORF">GLW07_20665</name>
</gene>
<dbReference type="Pfam" id="PF06803">
    <property type="entry name" value="DUF1232"/>
    <property type="match status" value="1"/>
</dbReference>
<evidence type="ECO:0000313" key="7">
    <source>
        <dbReference type="EMBL" id="MYL65779.1"/>
    </source>
</evidence>
<dbReference type="AlphaFoldDB" id="A0A845F4R2"/>
<evidence type="ECO:0000256" key="2">
    <source>
        <dbReference type="ARBA" id="ARBA00022692"/>
    </source>
</evidence>
<dbReference type="EMBL" id="WMEY01000010">
    <property type="protein sequence ID" value="MYL65779.1"/>
    <property type="molecule type" value="Genomic_DNA"/>
</dbReference>
<protein>
    <submittedName>
        <fullName evidence="7">DUF1232 domain-containing protein</fullName>
    </submittedName>
</protein>
<dbReference type="InterPro" id="IPR010652">
    <property type="entry name" value="DUF1232"/>
</dbReference>
<reference evidence="7 8" key="1">
    <citation type="submission" date="2019-11" db="EMBL/GenBank/DDBJ databases">
        <title>Genome sequences of 17 halophilic strains isolated from different environments.</title>
        <authorList>
            <person name="Furrow R.E."/>
        </authorList>
    </citation>
    <scope>NUCLEOTIDE SEQUENCE [LARGE SCALE GENOMIC DNA]</scope>
    <source>
        <strain evidence="7 8">22506_14_FS</strain>
    </source>
</reference>
<comment type="subcellular location">
    <subcellularLocation>
        <location evidence="1">Endomembrane system</location>
        <topology evidence="1">Multi-pass membrane protein</topology>
    </subcellularLocation>
</comment>
<accession>A0A845F4R2</accession>
<feature type="domain" description="DUF1232" evidence="6">
    <location>
        <begin position="77"/>
        <end position="111"/>
    </location>
</feature>
<evidence type="ECO:0000259" key="6">
    <source>
        <dbReference type="Pfam" id="PF06803"/>
    </source>
</evidence>
<dbReference type="GO" id="GO:0012505">
    <property type="term" value="C:endomembrane system"/>
    <property type="evidence" value="ECO:0007669"/>
    <property type="project" value="UniProtKB-SubCell"/>
</dbReference>
<organism evidence="7 8">
    <name type="scientific">Guptibacillus hwajinpoensis</name>
    <dbReference type="NCBI Taxonomy" id="208199"/>
    <lineage>
        <taxon>Bacteria</taxon>
        <taxon>Bacillati</taxon>
        <taxon>Bacillota</taxon>
        <taxon>Bacilli</taxon>
        <taxon>Bacillales</taxon>
        <taxon>Guptibacillaceae</taxon>
        <taxon>Guptibacillus</taxon>
    </lineage>
</organism>
<keyword evidence="3 5" id="KW-1133">Transmembrane helix</keyword>
<feature type="transmembrane region" description="Helical" evidence="5">
    <location>
        <begin position="71"/>
        <end position="90"/>
    </location>
</feature>